<dbReference type="EMBL" id="JAJFAZ020000003">
    <property type="protein sequence ID" value="KAI5341098.1"/>
    <property type="molecule type" value="Genomic_DNA"/>
</dbReference>
<name>A0AAD4WDP1_PRUDU</name>
<keyword evidence="1" id="KW-1133">Transmembrane helix</keyword>
<reference evidence="2 3" key="1">
    <citation type="journal article" date="2022" name="G3 (Bethesda)">
        <title>Whole-genome sequence and methylome profiling of the almond [Prunus dulcis (Mill.) D.A. Webb] cultivar 'Nonpareil'.</title>
        <authorList>
            <person name="D'Amico-Willman K.M."/>
            <person name="Ouma W.Z."/>
            <person name="Meulia T."/>
            <person name="Sideli G.M."/>
            <person name="Gradziel T.M."/>
            <person name="Fresnedo-Ramirez J."/>
        </authorList>
    </citation>
    <scope>NUCLEOTIDE SEQUENCE [LARGE SCALE GENOMIC DNA]</scope>
    <source>
        <strain evidence="2">Clone GOH B32 T37-40</strain>
    </source>
</reference>
<organism evidence="2 3">
    <name type="scientific">Prunus dulcis</name>
    <name type="common">Almond</name>
    <name type="synonym">Amygdalus dulcis</name>
    <dbReference type="NCBI Taxonomy" id="3755"/>
    <lineage>
        <taxon>Eukaryota</taxon>
        <taxon>Viridiplantae</taxon>
        <taxon>Streptophyta</taxon>
        <taxon>Embryophyta</taxon>
        <taxon>Tracheophyta</taxon>
        <taxon>Spermatophyta</taxon>
        <taxon>Magnoliopsida</taxon>
        <taxon>eudicotyledons</taxon>
        <taxon>Gunneridae</taxon>
        <taxon>Pentapetalae</taxon>
        <taxon>rosids</taxon>
        <taxon>fabids</taxon>
        <taxon>Rosales</taxon>
        <taxon>Rosaceae</taxon>
        <taxon>Amygdaloideae</taxon>
        <taxon>Amygdaleae</taxon>
        <taxon>Prunus</taxon>
    </lineage>
</organism>
<evidence type="ECO:0000313" key="2">
    <source>
        <dbReference type="EMBL" id="KAI5341098.1"/>
    </source>
</evidence>
<dbReference type="Proteomes" id="UP001054821">
    <property type="component" value="Chromosome 3"/>
</dbReference>
<keyword evidence="1" id="KW-0472">Membrane</keyword>
<keyword evidence="3" id="KW-1185">Reference proteome</keyword>
<sequence>MAVGVMVGLIVGVVVVVAVGVKVVAVAVILMVLTAVVVTVGVMVGLVVGAAMGGGAGGDSGGGDSHDKMVVVEVCPARVCSWELTKQLPRVVTHPGIALASNSLNFGVPTNPKPVSSQKASRYEDARCAI</sequence>
<evidence type="ECO:0000313" key="3">
    <source>
        <dbReference type="Proteomes" id="UP001054821"/>
    </source>
</evidence>
<gene>
    <name evidence="2" type="ORF">L3X38_020372</name>
</gene>
<dbReference type="AlphaFoldDB" id="A0AAD4WDP1"/>
<comment type="caution">
    <text evidence="2">The sequence shown here is derived from an EMBL/GenBank/DDBJ whole genome shotgun (WGS) entry which is preliminary data.</text>
</comment>
<accession>A0AAD4WDP1</accession>
<feature type="transmembrane region" description="Helical" evidence="1">
    <location>
        <begin position="28"/>
        <end position="51"/>
    </location>
</feature>
<evidence type="ECO:0000256" key="1">
    <source>
        <dbReference type="SAM" id="Phobius"/>
    </source>
</evidence>
<proteinExistence type="predicted"/>
<protein>
    <submittedName>
        <fullName evidence="2">Uncharacterized protein</fullName>
    </submittedName>
</protein>
<keyword evidence="1" id="KW-0812">Transmembrane</keyword>